<evidence type="ECO:0000313" key="3">
    <source>
        <dbReference type="EMBL" id="PON90424.1"/>
    </source>
</evidence>
<comment type="caution">
    <text evidence="3">The sequence shown here is derived from an EMBL/GenBank/DDBJ whole genome shotgun (WGS) entry which is preliminary data.</text>
</comment>
<dbReference type="OrthoDB" id="10307997at2759"/>
<organism evidence="3 4">
    <name type="scientific">Trema orientale</name>
    <name type="common">Charcoal tree</name>
    <name type="synonym">Celtis orientalis</name>
    <dbReference type="NCBI Taxonomy" id="63057"/>
    <lineage>
        <taxon>Eukaryota</taxon>
        <taxon>Viridiplantae</taxon>
        <taxon>Streptophyta</taxon>
        <taxon>Embryophyta</taxon>
        <taxon>Tracheophyta</taxon>
        <taxon>Spermatophyta</taxon>
        <taxon>Magnoliopsida</taxon>
        <taxon>eudicotyledons</taxon>
        <taxon>Gunneridae</taxon>
        <taxon>Pentapetalae</taxon>
        <taxon>rosids</taxon>
        <taxon>fabids</taxon>
        <taxon>Rosales</taxon>
        <taxon>Cannabaceae</taxon>
        <taxon>Trema</taxon>
    </lineage>
</organism>
<protein>
    <recommendedName>
        <fullName evidence="5">Transmembrane protein</fullName>
    </recommendedName>
</protein>
<evidence type="ECO:0000256" key="2">
    <source>
        <dbReference type="SAM" id="Phobius"/>
    </source>
</evidence>
<keyword evidence="2" id="KW-1133">Transmembrane helix</keyword>
<sequence length="119" mass="13863">MKEANWGSEISQAKNSHALHIKMNKCDFNWSYIDNGRSILRLFFLANLTCFVILMHKSKSIVMHTKINARRKCLKYKETAEKTKKAKMTSSQITKITTSTLHQQMGRKKKGSKHYQNDK</sequence>
<evidence type="ECO:0000256" key="1">
    <source>
        <dbReference type="SAM" id="MobiDB-lite"/>
    </source>
</evidence>
<dbReference type="InParanoid" id="A0A2P5EY30"/>
<keyword evidence="4" id="KW-1185">Reference proteome</keyword>
<feature type="compositionally biased region" description="Low complexity" evidence="1">
    <location>
        <begin position="89"/>
        <end position="100"/>
    </location>
</feature>
<keyword evidence="2" id="KW-0472">Membrane</keyword>
<dbReference type="EMBL" id="JXTC01000083">
    <property type="protein sequence ID" value="PON90424.1"/>
    <property type="molecule type" value="Genomic_DNA"/>
</dbReference>
<feature type="transmembrane region" description="Helical" evidence="2">
    <location>
        <begin position="38"/>
        <end position="56"/>
    </location>
</feature>
<proteinExistence type="predicted"/>
<feature type="region of interest" description="Disordered" evidence="1">
    <location>
        <begin position="87"/>
        <end position="119"/>
    </location>
</feature>
<dbReference type="AlphaFoldDB" id="A0A2P5EY30"/>
<accession>A0A2P5EY30</accession>
<dbReference type="Proteomes" id="UP000237000">
    <property type="component" value="Unassembled WGS sequence"/>
</dbReference>
<gene>
    <name evidence="3" type="ORF">TorRG33x02_137090</name>
</gene>
<evidence type="ECO:0008006" key="5">
    <source>
        <dbReference type="Google" id="ProtNLM"/>
    </source>
</evidence>
<keyword evidence="2" id="KW-0812">Transmembrane</keyword>
<reference evidence="4" key="1">
    <citation type="submission" date="2016-06" db="EMBL/GenBank/DDBJ databases">
        <title>Parallel loss of symbiosis genes in relatives of nitrogen-fixing non-legume Parasponia.</title>
        <authorList>
            <person name="Van Velzen R."/>
            <person name="Holmer R."/>
            <person name="Bu F."/>
            <person name="Rutten L."/>
            <person name="Van Zeijl A."/>
            <person name="Liu W."/>
            <person name="Santuari L."/>
            <person name="Cao Q."/>
            <person name="Sharma T."/>
            <person name="Shen D."/>
            <person name="Roswanjaya Y."/>
            <person name="Wardhani T."/>
            <person name="Kalhor M.S."/>
            <person name="Jansen J."/>
            <person name="Van den Hoogen J."/>
            <person name="Gungor B."/>
            <person name="Hartog M."/>
            <person name="Hontelez J."/>
            <person name="Verver J."/>
            <person name="Yang W.-C."/>
            <person name="Schijlen E."/>
            <person name="Repin R."/>
            <person name="Schilthuizen M."/>
            <person name="Schranz E."/>
            <person name="Heidstra R."/>
            <person name="Miyata K."/>
            <person name="Fedorova E."/>
            <person name="Kohlen W."/>
            <person name="Bisseling T."/>
            <person name="Smit S."/>
            <person name="Geurts R."/>
        </authorList>
    </citation>
    <scope>NUCLEOTIDE SEQUENCE [LARGE SCALE GENOMIC DNA]</scope>
    <source>
        <strain evidence="4">cv. RG33-2</strain>
    </source>
</reference>
<name>A0A2P5EY30_TREOI</name>
<evidence type="ECO:0000313" key="4">
    <source>
        <dbReference type="Proteomes" id="UP000237000"/>
    </source>
</evidence>